<feature type="region of interest" description="Disordered" evidence="1">
    <location>
        <begin position="1"/>
        <end position="27"/>
    </location>
</feature>
<proteinExistence type="predicted"/>
<evidence type="ECO:0000313" key="3">
    <source>
        <dbReference type="Proteomes" id="UP001430306"/>
    </source>
</evidence>
<dbReference type="RefSeq" id="WP_230275524.1">
    <property type="nucleotide sequence ID" value="NZ_JAJKFW010000025.1"/>
</dbReference>
<accession>A0ABS8NL78</accession>
<reference evidence="2" key="1">
    <citation type="submission" date="2021-11" db="EMBL/GenBank/DDBJ databases">
        <title>Genome sequence.</title>
        <authorList>
            <person name="Sun Q."/>
        </authorList>
    </citation>
    <scope>NUCLEOTIDE SEQUENCE</scope>
    <source>
        <strain evidence="2">JC740</strain>
    </source>
</reference>
<sequence>GQRRPCESDSIPHEQGLVGGKHQLGLPASLGKQKTTMSNGFHRSWPCCELRISANQSFNLD</sequence>
<comment type="caution">
    <text evidence="2">The sequence shown here is derived from an EMBL/GenBank/DDBJ whole genome shotgun (WGS) entry which is preliminary data.</text>
</comment>
<evidence type="ECO:0000313" key="2">
    <source>
        <dbReference type="EMBL" id="MCC9644324.1"/>
    </source>
</evidence>
<organism evidence="2 3">
    <name type="scientific">Rhodopirellula halodulae</name>
    <dbReference type="NCBI Taxonomy" id="2894198"/>
    <lineage>
        <taxon>Bacteria</taxon>
        <taxon>Pseudomonadati</taxon>
        <taxon>Planctomycetota</taxon>
        <taxon>Planctomycetia</taxon>
        <taxon>Pirellulales</taxon>
        <taxon>Pirellulaceae</taxon>
        <taxon>Rhodopirellula</taxon>
    </lineage>
</organism>
<feature type="non-terminal residue" evidence="2">
    <location>
        <position position="1"/>
    </location>
</feature>
<evidence type="ECO:0000256" key="1">
    <source>
        <dbReference type="SAM" id="MobiDB-lite"/>
    </source>
</evidence>
<protein>
    <submittedName>
        <fullName evidence="2">Uncharacterized protein</fullName>
    </submittedName>
</protein>
<gene>
    <name evidence="2" type="ORF">LOC71_18760</name>
</gene>
<feature type="compositionally biased region" description="Basic and acidic residues" evidence="1">
    <location>
        <begin position="1"/>
        <end position="12"/>
    </location>
</feature>
<dbReference type="Proteomes" id="UP001430306">
    <property type="component" value="Unassembled WGS sequence"/>
</dbReference>
<dbReference type="EMBL" id="JAJKFW010000025">
    <property type="protein sequence ID" value="MCC9644324.1"/>
    <property type="molecule type" value="Genomic_DNA"/>
</dbReference>
<keyword evidence="3" id="KW-1185">Reference proteome</keyword>
<name>A0ABS8NL78_9BACT</name>